<dbReference type="PANTHER" id="PTHR46327">
    <property type="entry name" value="F16F4.11 PROTEIN-RELATED"/>
    <property type="match status" value="1"/>
</dbReference>
<feature type="coiled-coil region" evidence="1">
    <location>
        <begin position="377"/>
        <end position="420"/>
    </location>
</feature>
<keyword evidence="1" id="KW-0175">Coiled coil</keyword>
<feature type="compositionally biased region" description="Basic and acidic residues" evidence="2">
    <location>
        <begin position="284"/>
        <end position="296"/>
    </location>
</feature>
<reference evidence="4" key="1">
    <citation type="submission" date="2024-10" db="EMBL/GenBank/DDBJ databases">
        <authorList>
            <person name="Ryan C."/>
        </authorList>
    </citation>
    <scope>NUCLEOTIDE SEQUENCE [LARGE SCALE GENOMIC DNA]</scope>
</reference>
<protein>
    <recommendedName>
        <fullName evidence="3">Myb/SANT-like DNA-binding domain-containing protein</fullName>
    </recommendedName>
</protein>
<feature type="region of interest" description="Disordered" evidence="2">
    <location>
        <begin position="64"/>
        <end position="99"/>
    </location>
</feature>
<evidence type="ECO:0000256" key="2">
    <source>
        <dbReference type="SAM" id="MobiDB-lite"/>
    </source>
</evidence>
<evidence type="ECO:0000256" key="1">
    <source>
        <dbReference type="SAM" id="Coils"/>
    </source>
</evidence>
<organism evidence="4 5">
    <name type="scientific">Urochloa decumbens</name>
    <dbReference type="NCBI Taxonomy" id="240449"/>
    <lineage>
        <taxon>Eukaryota</taxon>
        <taxon>Viridiplantae</taxon>
        <taxon>Streptophyta</taxon>
        <taxon>Embryophyta</taxon>
        <taxon>Tracheophyta</taxon>
        <taxon>Spermatophyta</taxon>
        <taxon>Magnoliopsida</taxon>
        <taxon>Liliopsida</taxon>
        <taxon>Poales</taxon>
        <taxon>Poaceae</taxon>
        <taxon>PACMAD clade</taxon>
        <taxon>Panicoideae</taxon>
        <taxon>Panicodae</taxon>
        <taxon>Paniceae</taxon>
        <taxon>Melinidinae</taxon>
        <taxon>Urochloa</taxon>
    </lineage>
</organism>
<feature type="domain" description="Myb/SANT-like DNA-binding" evidence="3">
    <location>
        <begin position="104"/>
        <end position="192"/>
    </location>
</feature>
<name>A0ABC9AXG9_9POAL</name>
<proteinExistence type="predicted"/>
<dbReference type="AlphaFoldDB" id="A0ABC9AXG9"/>
<dbReference type="InterPro" id="IPR044822">
    <property type="entry name" value="Myb_DNA-bind_4"/>
</dbReference>
<evidence type="ECO:0000259" key="3">
    <source>
        <dbReference type="Pfam" id="PF13837"/>
    </source>
</evidence>
<dbReference type="EMBL" id="OZ075133">
    <property type="protein sequence ID" value="CAL4989469.1"/>
    <property type="molecule type" value="Genomic_DNA"/>
</dbReference>
<evidence type="ECO:0000313" key="5">
    <source>
        <dbReference type="Proteomes" id="UP001497457"/>
    </source>
</evidence>
<dbReference type="Gene3D" id="1.10.10.60">
    <property type="entry name" value="Homeodomain-like"/>
    <property type="match status" value="1"/>
</dbReference>
<dbReference type="Pfam" id="PF13837">
    <property type="entry name" value="Myb_DNA-bind_4"/>
    <property type="match status" value="1"/>
</dbReference>
<feature type="region of interest" description="Disordered" evidence="2">
    <location>
        <begin position="259"/>
        <end position="297"/>
    </location>
</feature>
<sequence length="423" mass="48975">MEGNILPLESMMQEEPYGSLDLHGNSMQTHAPNSGKQISSNSQMPRATETDEFPGFQFMEHANSDKHHNHHSKIGMSDVEVRDTSQDATDTPSGKDNKSCAWHRMKWTESMVKLLITAVSYTGDDHGADLGGGKRNFTMMQKKGKWKAISKVLGERDCHVSPQQCEDKFNDLNKRYKRLIDILGRGTACNVVETPALLDNMKHLSDKMKEEARKIINSKHLFFEEICSYHNNNRVKLPEDHALQRSLLALRCKEGHDPRGGAIGYADEDDQSDDSEYEEEDEEQHPMHKNLRDPSMHKRVRHGDAPFVTPCRCHGKGRYGPQYVTLDINKAFLDGTDHSLLPKDLASQTLEIQKNLLQIEEKDLELKRRHLKWMKFRRRKEREIERMEMENKHMIMENKCLELELRRKELELELKLKGRENHA</sequence>
<feature type="region of interest" description="Disordered" evidence="2">
    <location>
        <begin position="17"/>
        <end position="49"/>
    </location>
</feature>
<accession>A0ABC9AXG9</accession>
<gene>
    <name evidence="4" type="ORF">URODEC1_LOCUS59734</name>
</gene>
<keyword evidence="5" id="KW-1185">Reference proteome</keyword>
<evidence type="ECO:0000313" key="4">
    <source>
        <dbReference type="EMBL" id="CAL4989469.1"/>
    </source>
</evidence>
<dbReference type="Proteomes" id="UP001497457">
    <property type="component" value="Chromosome 23rd"/>
</dbReference>
<feature type="compositionally biased region" description="Acidic residues" evidence="2">
    <location>
        <begin position="266"/>
        <end position="283"/>
    </location>
</feature>
<dbReference type="PANTHER" id="PTHR46327:SF16">
    <property type="entry name" value="MYB_SANT-LIKE DNA-BINDING DOMAIN-CONTAINING PROTEIN"/>
    <property type="match status" value="1"/>
</dbReference>
<feature type="compositionally biased region" description="Polar residues" evidence="2">
    <location>
        <begin position="25"/>
        <end position="45"/>
    </location>
</feature>